<organism evidence="1 2">
    <name type="scientific">Mizuhopecten yessoensis</name>
    <name type="common">Japanese scallop</name>
    <name type="synonym">Patinopecten yessoensis</name>
    <dbReference type="NCBI Taxonomy" id="6573"/>
    <lineage>
        <taxon>Eukaryota</taxon>
        <taxon>Metazoa</taxon>
        <taxon>Spiralia</taxon>
        <taxon>Lophotrochozoa</taxon>
        <taxon>Mollusca</taxon>
        <taxon>Bivalvia</taxon>
        <taxon>Autobranchia</taxon>
        <taxon>Pteriomorphia</taxon>
        <taxon>Pectinida</taxon>
        <taxon>Pectinoidea</taxon>
        <taxon>Pectinidae</taxon>
        <taxon>Mizuhopecten</taxon>
    </lineage>
</organism>
<accession>A0A210Q9U1</accession>
<dbReference type="EMBL" id="NEDP02004496">
    <property type="protein sequence ID" value="OWF45502.1"/>
    <property type="molecule type" value="Genomic_DNA"/>
</dbReference>
<evidence type="ECO:0000313" key="1">
    <source>
        <dbReference type="EMBL" id="OWF45502.1"/>
    </source>
</evidence>
<dbReference type="Proteomes" id="UP000242188">
    <property type="component" value="Unassembled WGS sequence"/>
</dbReference>
<keyword evidence="2" id="KW-1185">Reference proteome</keyword>
<dbReference type="AlphaFoldDB" id="A0A210Q9U1"/>
<sequence>MRTDTIPNWMMTHGRAFDGDAVLIQLGGNDIRQNSNPREIFNRLSVLEETLAEKGAAVYIAEICRRGDFSKAPGLSAESFNKQRNAINRFLRTKYGTRVIRVPLQYPADYDDTLVHFSEAGIRKYFFVVRRFFSRGYPDI</sequence>
<dbReference type="InterPro" id="IPR036514">
    <property type="entry name" value="SGNH_hydro_sf"/>
</dbReference>
<proteinExistence type="predicted"/>
<gene>
    <name evidence="1" type="ORF">KP79_PYT24155</name>
</gene>
<dbReference type="SUPFAM" id="SSF52266">
    <property type="entry name" value="SGNH hydrolase"/>
    <property type="match status" value="1"/>
</dbReference>
<evidence type="ECO:0008006" key="3">
    <source>
        <dbReference type="Google" id="ProtNLM"/>
    </source>
</evidence>
<evidence type="ECO:0000313" key="2">
    <source>
        <dbReference type="Proteomes" id="UP000242188"/>
    </source>
</evidence>
<dbReference type="OrthoDB" id="269227at2759"/>
<reference evidence="1 2" key="1">
    <citation type="journal article" date="2017" name="Nat. Ecol. Evol.">
        <title>Scallop genome provides insights into evolution of bilaterian karyotype and development.</title>
        <authorList>
            <person name="Wang S."/>
            <person name="Zhang J."/>
            <person name="Jiao W."/>
            <person name="Li J."/>
            <person name="Xun X."/>
            <person name="Sun Y."/>
            <person name="Guo X."/>
            <person name="Huan P."/>
            <person name="Dong B."/>
            <person name="Zhang L."/>
            <person name="Hu X."/>
            <person name="Sun X."/>
            <person name="Wang J."/>
            <person name="Zhao C."/>
            <person name="Wang Y."/>
            <person name="Wang D."/>
            <person name="Huang X."/>
            <person name="Wang R."/>
            <person name="Lv J."/>
            <person name="Li Y."/>
            <person name="Zhang Z."/>
            <person name="Liu B."/>
            <person name="Lu W."/>
            <person name="Hui Y."/>
            <person name="Liang J."/>
            <person name="Zhou Z."/>
            <person name="Hou R."/>
            <person name="Li X."/>
            <person name="Liu Y."/>
            <person name="Li H."/>
            <person name="Ning X."/>
            <person name="Lin Y."/>
            <person name="Zhao L."/>
            <person name="Xing Q."/>
            <person name="Dou J."/>
            <person name="Li Y."/>
            <person name="Mao J."/>
            <person name="Guo H."/>
            <person name="Dou H."/>
            <person name="Li T."/>
            <person name="Mu C."/>
            <person name="Jiang W."/>
            <person name="Fu Q."/>
            <person name="Fu X."/>
            <person name="Miao Y."/>
            <person name="Liu J."/>
            <person name="Yu Q."/>
            <person name="Li R."/>
            <person name="Liao H."/>
            <person name="Li X."/>
            <person name="Kong Y."/>
            <person name="Jiang Z."/>
            <person name="Chourrout D."/>
            <person name="Li R."/>
            <person name="Bao Z."/>
        </authorList>
    </citation>
    <scope>NUCLEOTIDE SEQUENCE [LARGE SCALE GENOMIC DNA]</scope>
    <source>
        <strain evidence="1 2">PY_sf001</strain>
    </source>
</reference>
<comment type="caution">
    <text evidence="1">The sequence shown here is derived from an EMBL/GenBank/DDBJ whole genome shotgun (WGS) entry which is preliminary data.</text>
</comment>
<protein>
    <recommendedName>
        <fullName evidence="3">SGNH hydrolase-type esterase domain-containing protein</fullName>
    </recommendedName>
</protein>
<name>A0A210Q9U1_MIZYE</name>
<dbReference type="Gene3D" id="3.40.50.1110">
    <property type="entry name" value="SGNH hydrolase"/>
    <property type="match status" value="1"/>
</dbReference>